<reference evidence="1" key="2">
    <citation type="journal article" date="2023" name="Plants (Basel)">
        <title>Annotation of the Turnera subulata (Passifloraceae) Draft Genome Reveals the S-Locus Evolved after the Divergence of Turneroideae from Passifloroideae in a Stepwise Manner.</title>
        <authorList>
            <person name="Henning P.M."/>
            <person name="Roalson E.H."/>
            <person name="Mir W."/>
            <person name="McCubbin A.G."/>
            <person name="Shore J.S."/>
        </authorList>
    </citation>
    <scope>NUCLEOTIDE SEQUENCE</scope>
    <source>
        <strain evidence="1">F60SS</strain>
    </source>
</reference>
<feature type="non-terminal residue" evidence="1">
    <location>
        <position position="1"/>
    </location>
</feature>
<accession>A0A9Q0FUF8</accession>
<organism evidence="1 2">
    <name type="scientific">Turnera subulata</name>
    <dbReference type="NCBI Taxonomy" id="218843"/>
    <lineage>
        <taxon>Eukaryota</taxon>
        <taxon>Viridiplantae</taxon>
        <taxon>Streptophyta</taxon>
        <taxon>Embryophyta</taxon>
        <taxon>Tracheophyta</taxon>
        <taxon>Spermatophyta</taxon>
        <taxon>Magnoliopsida</taxon>
        <taxon>eudicotyledons</taxon>
        <taxon>Gunneridae</taxon>
        <taxon>Pentapetalae</taxon>
        <taxon>rosids</taxon>
        <taxon>fabids</taxon>
        <taxon>Malpighiales</taxon>
        <taxon>Passifloraceae</taxon>
        <taxon>Turnera</taxon>
    </lineage>
</organism>
<keyword evidence="2" id="KW-1185">Reference proteome</keyword>
<dbReference type="EMBL" id="JAKUCV010003670">
    <property type="protein sequence ID" value="KAJ4838053.1"/>
    <property type="molecule type" value="Genomic_DNA"/>
</dbReference>
<dbReference type="AlphaFoldDB" id="A0A9Q0FUF8"/>
<evidence type="ECO:0000313" key="1">
    <source>
        <dbReference type="EMBL" id="KAJ4838053.1"/>
    </source>
</evidence>
<comment type="caution">
    <text evidence="1">The sequence shown here is derived from an EMBL/GenBank/DDBJ whole genome shotgun (WGS) entry which is preliminary data.</text>
</comment>
<proteinExistence type="predicted"/>
<dbReference type="OrthoDB" id="1737373at2759"/>
<reference evidence="1" key="1">
    <citation type="submission" date="2022-02" db="EMBL/GenBank/DDBJ databases">
        <authorList>
            <person name="Henning P.M."/>
            <person name="McCubbin A.G."/>
            <person name="Shore J.S."/>
        </authorList>
    </citation>
    <scope>NUCLEOTIDE SEQUENCE</scope>
    <source>
        <strain evidence="1">F60SS</strain>
        <tissue evidence="1">Leaves</tissue>
    </source>
</reference>
<gene>
    <name evidence="1" type="ORF">Tsubulata_047039</name>
</gene>
<name>A0A9Q0FUF8_9ROSI</name>
<sequence length="78" mass="8645">IESDDDILWKPDIREKEEEIAARGLNFKNCELRSVVLVDRGLLGSDPAPTNYPGKIPAGLDLPSDVAKNMHQEKDVSN</sequence>
<evidence type="ECO:0000313" key="2">
    <source>
        <dbReference type="Proteomes" id="UP001141552"/>
    </source>
</evidence>
<protein>
    <submittedName>
        <fullName evidence="1">Uncharacterized protein</fullName>
    </submittedName>
</protein>
<dbReference type="Proteomes" id="UP001141552">
    <property type="component" value="Unassembled WGS sequence"/>
</dbReference>